<dbReference type="CDD" id="cd00051">
    <property type="entry name" value="EFh"/>
    <property type="match status" value="1"/>
</dbReference>
<comment type="caution">
    <text evidence="5">The sequence shown here is derived from an EMBL/GenBank/DDBJ whole genome shotgun (WGS) entry which is preliminary data.</text>
</comment>
<dbReference type="STRING" id="4072.A0A2G2ZP43"/>
<dbReference type="GO" id="GO:0005509">
    <property type="term" value="F:calcium ion binding"/>
    <property type="evidence" value="ECO:0007669"/>
    <property type="project" value="InterPro"/>
</dbReference>
<keyword evidence="1" id="KW-0479">Metal-binding</keyword>
<evidence type="ECO:0000313" key="5">
    <source>
        <dbReference type="EMBL" id="PHT83762.1"/>
    </source>
</evidence>
<reference evidence="5 6" key="1">
    <citation type="journal article" date="2014" name="Nat. Genet.">
        <title>Genome sequence of the hot pepper provides insights into the evolution of pungency in Capsicum species.</title>
        <authorList>
            <person name="Kim S."/>
            <person name="Park M."/>
            <person name="Yeom S.I."/>
            <person name="Kim Y.M."/>
            <person name="Lee J.M."/>
            <person name="Lee H.A."/>
            <person name="Seo E."/>
            <person name="Choi J."/>
            <person name="Cheong K."/>
            <person name="Kim K.T."/>
            <person name="Jung K."/>
            <person name="Lee G.W."/>
            <person name="Oh S.K."/>
            <person name="Bae C."/>
            <person name="Kim S.B."/>
            <person name="Lee H.Y."/>
            <person name="Kim S.Y."/>
            <person name="Kim M.S."/>
            <person name="Kang B.C."/>
            <person name="Jo Y.D."/>
            <person name="Yang H.B."/>
            <person name="Jeong H.J."/>
            <person name="Kang W.H."/>
            <person name="Kwon J.K."/>
            <person name="Shin C."/>
            <person name="Lim J.Y."/>
            <person name="Park J.H."/>
            <person name="Huh J.H."/>
            <person name="Kim J.S."/>
            <person name="Kim B.D."/>
            <person name="Cohen O."/>
            <person name="Paran I."/>
            <person name="Suh M.C."/>
            <person name="Lee S.B."/>
            <person name="Kim Y.K."/>
            <person name="Shin Y."/>
            <person name="Noh S.J."/>
            <person name="Park J."/>
            <person name="Seo Y.S."/>
            <person name="Kwon S.Y."/>
            <person name="Kim H.A."/>
            <person name="Park J.M."/>
            <person name="Kim H.J."/>
            <person name="Choi S.B."/>
            <person name="Bosland P.W."/>
            <person name="Reeves G."/>
            <person name="Jo S.H."/>
            <person name="Lee B.W."/>
            <person name="Cho H.T."/>
            <person name="Choi H.S."/>
            <person name="Lee M.S."/>
            <person name="Yu Y."/>
            <person name="Do Choi Y."/>
            <person name="Park B.S."/>
            <person name="van Deynze A."/>
            <person name="Ashrafi H."/>
            <person name="Hill T."/>
            <person name="Kim W.T."/>
            <person name="Pai H.S."/>
            <person name="Ahn H.K."/>
            <person name="Yeam I."/>
            <person name="Giovannoni J.J."/>
            <person name="Rose J.K."/>
            <person name="Sorensen I."/>
            <person name="Lee S.J."/>
            <person name="Kim R.W."/>
            <person name="Choi I.Y."/>
            <person name="Choi B.S."/>
            <person name="Lim J.S."/>
            <person name="Lee Y.H."/>
            <person name="Choi D."/>
        </authorList>
    </citation>
    <scope>NUCLEOTIDE SEQUENCE [LARGE SCALE GENOMIC DNA]</scope>
    <source>
        <strain evidence="6">cv. CM334</strain>
    </source>
</reference>
<keyword evidence="2" id="KW-0677">Repeat</keyword>
<dbReference type="PROSITE" id="PS50222">
    <property type="entry name" value="EF_HAND_2"/>
    <property type="match status" value="1"/>
</dbReference>
<dbReference type="Proteomes" id="UP000222542">
    <property type="component" value="Unassembled WGS sequence"/>
</dbReference>
<dbReference type="InterPro" id="IPR018247">
    <property type="entry name" value="EF_Hand_1_Ca_BS"/>
</dbReference>
<feature type="domain" description="EF-hand" evidence="4">
    <location>
        <begin position="57"/>
        <end position="92"/>
    </location>
</feature>
<dbReference type="PANTHER" id="PTHR10891">
    <property type="entry name" value="EF-HAND CALCIUM-BINDING DOMAIN CONTAINING PROTEIN"/>
    <property type="match status" value="1"/>
</dbReference>
<dbReference type="SMART" id="SM00054">
    <property type="entry name" value="EFh"/>
    <property type="match status" value="1"/>
</dbReference>
<name>A0A2G2ZP43_CAPAN</name>
<dbReference type="InterPro" id="IPR039647">
    <property type="entry name" value="EF_hand_pair_protein_CML-like"/>
</dbReference>
<dbReference type="Pfam" id="PF13405">
    <property type="entry name" value="EF-hand_6"/>
    <property type="match status" value="1"/>
</dbReference>
<accession>A0A2G2ZP43</accession>
<organism evidence="5 6">
    <name type="scientific">Capsicum annuum</name>
    <name type="common">Capsicum pepper</name>
    <dbReference type="NCBI Taxonomy" id="4072"/>
    <lineage>
        <taxon>Eukaryota</taxon>
        <taxon>Viridiplantae</taxon>
        <taxon>Streptophyta</taxon>
        <taxon>Embryophyta</taxon>
        <taxon>Tracheophyta</taxon>
        <taxon>Spermatophyta</taxon>
        <taxon>Magnoliopsida</taxon>
        <taxon>eudicotyledons</taxon>
        <taxon>Gunneridae</taxon>
        <taxon>Pentapetalae</taxon>
        <taxon>asterids</taxon>
        <taxon>lamiids</taxon>
        <taxon>Solanales</taxon>
        <taxon>Solanaceae</taxon>
        <taxon>Solanoideae</taxon>
        <taxon>Capsiceae</taxon>
        <taxon>Capsicum</taxon>
    </lineage>
</organism>
<evidence type="ECO:0000256" key="1">
    <source>
        <dbReference type="ARBA" id="ARBA00022723"/>
    </source>
</evidence>
<keyword evidence="3" id="KW-0106">Calcium</keyword>
<dbReference type="InterPro" id="IPR002048">
    <property type="entry name" value="EF_hand_dom"/>
</dbReference>
<evidence type="ECO:0000313" key="6">
    <source>
        <dbReference type="Proteomes" id="UP000222542"/>
    </source>
</evidence>
<sequence length="247" mass="28279">MDSFRIWFNALNNSVGKFLGQFKYLKKGKKKPKRTVSDFSWLSGVEKDQVFGDSTKDIDELIREVFLVFDDDKNGLIDAKELRRVLISLGSVNCSVKECRRMIKGWDLTCNPSWKGVNAMPWDTEFYSSLSSENHGSTEIIEKLTWALDNNSIVRKDFKKKNIEDWCQTQLALEDGTMVQPSPADMTRIRTTVVGGPLKEMEVMRTKIEDLTQHCAVSDAKFAKFETLVKKHMPQVFEDGEDSESDD</sequence>
<gene>
    <name evidence="5" type="ORF">T459_12205</name>
</gene>
<dbReference type="EMBL" id="AYRZ02000004">
    <property type="protein sequence ID" value="PHT83762.1"/>
    <property type="molecule type" value="Genomic_DNA"/>
</dbReference>
<dbReference type="InterPro" id="IPR011992">
    <property type="entry name" value="EF-hand-dom_pair"/>
</dbReference>
<dbReference type="Gramene" id="PHT83762">
    <property type="protein sequence ID" value="PHT83762"/>
    <property type="gene ID" value="T459_12205"/>
</dbReference>
<dbReference type="Gene3D" id="1.10.238.10">
    <property type="entry name" value="EF-hand"/>
    <property type="match status" value="1"/>
</dbReference>
<keyword evidence="6" id="KW-1185">Reference proteome</keyword>
<dbReference type="AlphaFoldDB" id="A0A2G2ZP43"/>
<evidence type="ECO:0000256" key="2">
    <source>
        <dbReference type="ARBA" id="ARBA00022737"/>
    </source>
</evidence>
<reference evidence="5 6" key="2">
    <citation type="journal article" date="2017" name="Genome Biol.">
        <title>New reference genome sequences of hot pepper reveal the massive evolution of plant disease-resistance genes by retroduplication.</title>
        <authorList>
            <person name="Kim S."/>
            <person name="Park J."/>
            <person name="Yeom S.I."/>
            <person name="Kim Y.M."/>
            <person name="Seo E."/>
            <person name="Kim K.T."/>
            <person name="Kim M.S."/>
            <person name="Lee J.M."/>
            <person name="Cheong K."/>
            <person name="Shin H.S."/>
            <person name="Kim S.B."/>
            <person name="Han K."/>
            <person name="Lee J."/>
            <person name="Park M."/>
            <person name="Lee H.A."/>
            <person name="Lee H.Y."/>
            <person name="Lee Y."/>
            <person name="Oh S."/>
            <person name="Lee J.H."/>
            <person name="Choi E."/>
            <person name="Choi E."/>
            <person name="Lee S.E."/>
            <person name="Jeon J."/>
            <person name="Kim H."/>
            <person name="Choi G."/>
            <person name="Song H."/>
            <person name="Lee J."/>
            <person name="Lee S.C."/>
            <person name="Kwon J.K."/>
            <person name="Lee H.Y."/>
            <person name="Koo N."/>
            <person name="Hong Y."/>
            <person name="Kim R.W."/>
            <person name="Kang W.H."/>
            <person name="Huh J.H."/>
            <person name="Kang B.C."/>
            <person name="Yang T.J."/>
            <person name="Lee Y.H."/>
            <person name="Bennetzen J.L."/>
            <person name="Choi D."/>
        </authorList>
    </citation>
    <scope>NUCLEOTIDE SEQUENCE [LARGE SCALE GENOMIC DNA]</scope>
    <source>
        <strain evidence="6">cv. CM334</strain>
    </source>
</reference>
<dbReference type="PROSITE" id="PS00018">
    <property type="entry name" value="EF_HAND_1"/>
    <property type="match status" value="1"/>
</dbReference>
<proteinExistence type="predicted"/>
<evidence type="ECO:0000259" key="4">
    <source>
        <dbReference type="PROSITE" id="PS50222"/>
    </source>
</evidence>
<dbReference type="SUPFAM" id="SSF47473">
    <property type="entry name" value="EF-hand"/>
    <property type="match status" value="1"/>
</dbReference>
<protein>
    <recommendedName>
        <fullName evidence="4">EF-hand domain-containing protein</fullName>
    </recommendedName>
</protein>
<evidence type="ECO:0000256" key="3">
    <source>
        <dbReference type="ARBA" id="ARBA00022837"/>
    </source>
</evidence>